<dbReference type="AlphaFoldDB" id="A0A164A713"/>
<evidence type="ECO:0000313" key="2">
    <source>
        <dbReference type="EMBL" id="KZD24349.1"/>
    </source>
</evidence>
<dbReference type="EMBL" id="LVYV01000004">
    <property type="protein sequence ID" value="KZD24349.1"/>
    <property type="molecule type" value="Genomic_DNA"/>
</dbReference>
<proteinExistence type="predicted"/>
<gene>
    <name evidence="2" type="ORF">A4A58_23010</name>
</gene>
<evidence type="ECO:0000313" key="3">
    <source>
        <dbReference type="Proteomes" id="UP000076574"/>
    </source>
</evidence>
<reference evidence="2 3" key="1">
    <citation type="submission" date="2016-03" db="EMBL/GenBank/DDBJ databases">
        <title>Microsymbionts genomes from the relict species Vavilovia formosa (Stev.) Fed.</title>
        <authorList>
            <person name="Kopat V."/>
            <person name="Chirak E."/>
            <person name="Kimeklis A."/>
            <person name="Andronov E."/>
        </authorList>
    </citation>
    <scope>NUCLEOTIDE SEQUENCE [LARGE SCALE GENOMIC DNA]</scope>
    <source>
        <strain evidence="2 3">Vaf07</strain>
    </source>
</reference>
<feature type="region of interest" description="Disordered" evidence="1">
    <location>
        <begin position="32"/>
        <end position="56"/>
    </location>
</feature>
<dbReference type="Proteomes" id="UP000076574">
    <property type="component" value="Unassembled WGS sequence"/>
</dbReference>
<name>A0A164A713_9BRAD</name>
<protein>
    <submittedName>
        <fullName evidence="2">Uncharacterized protein</fullName>
    </submittedName>
</protein>
<keyword evidence="3" id="KW-1185">Reference proteome</keyword>
<evidence type="ECO:0000256" key="1">
    <source>
        <dbReference type="SAM" id="MobiDB-lite"/>
    </source>
</evidence>
<comment type="caution">
    <text evidence="2">The sequence shown here is derived from an EMBL/GenBank/DDBJ whole genome shotgun (WGS) entry which is preliminary data.</text>
</comment>
<organism evidence="2 3">
    <name type="scientific">Tardiphaga robiniae</name>
    <dbReference type="NCBI Taxonomy" id="943830"/>
    <lineage>
        <taxon>Bacteria</taxon>
        <taxon>Pseudomonadati</taxon>
        <taxon>Pseudomonadota</taxon>
        <taxon>Alphaproteobacteria</taxon>
        <taxon>Hyphomicrobiales</taxon>
        <taxon>Nitrobacteraceae</taxon>
        <taxon>Tardiphaga</taxon>
    </lineage>
</organism>
<sequence>MAISCTYKRASRWQARQCRNSTGSRAFGFKTNIEAKDRSMGQRHQHPDAGTQAAGTDGSAWLSTLIDTFERTAQLENVPCDTKALSAAKARLQRPAILRPRPVLRRWQATLLFQH</sequence>
<accession>A0A164A713</accession>